<organism evidence="1">
    <name type="scientific">marine sediment metagenome</name>
    <dbReference type="NCBI Taxonomy" id="412755"/>
    <lineage>
        <taxon>unclassified sequences</taxon>
        <taxon>metagenomes</taxon>
        <taxon>ecological metagenomes</taxon>
    </lineage>
</organism>
<protein>
    <submittedName>
        <fullName evidence="1">Uncharacterized protein</fullName>
    </submittedName>
</protein>
<name>X1TJX7_9ZZZZ</name>
<accession>X1TJX7</accession>
<sequence length="52" mass="6194">MKFFCKYCSIEWDLKTFDAIQDVQETQCYVTLKGVSHHLKVKWPRGEINAEE</sequence>
<dbReference type="EMBL" id="BARW01030405">
    <property type="protein sequence ID" value="GAJ05554.1"/>
    <property type="molecule type" value="Genomic_DNA"/>
</dbReference>
<proteinExistence type="predicted"/>
<comment type="caution">
    <text evidence="1">The sequence shown here is derived from an EMBL/GenBank/DDBJ whole genome shotgun (WGS) entry which is preliminary data.</text>
</comment>
<dbReference type="AlphaFoldDB" id="X1TJX7"/>
<gene>
    <name evidence="1" type="ORF">S12H4_48616</name>
</gene>
<reference evidence="1" key="1">
    <citation type="journal article" date="2014" name="Front. Microbiol.">
        <title>High frequency of phylogenetically diverse reductive dehalogenase-homologous genes in deep subseafloor sedimentary metagenomes.</title>
        <authorList>
            <person name="Kawai M."/>
            <person name="Futagami T."/>
            <person name="Toyoda A."/>
            <person name="Takaki Y."/>
            <person name="Nishi S."/>
            <person name="Hori S."/>
            <person name="Arai W."/>
            <person name="Tsubouchi T."/>
            <person name="Morono Y."/>
            <person name="Uchiyama I."/>
            <person name="Ito T."/>
            <person name="Fujiyama A."/>
            <person name="Inagaki F."/>
            <person name="Takami H."/>
        </authorList>
    </citation>
    <scope>NUCLEOTIDE SEQUENCE</scope>
    <source>
        <strain evidence="1">Expedition CK06-06</strain>
    </source>
</reference>
<evidence type="ECO:0000313" key="1">
    <source>
        <dbReference type="EMBL" id="GAJ05554.1"/>
    </source>
</evidence>